<keyword evidence="2" id="KW-0472">Membrane</keyword>
<dbReference type="Proteomes" id="UP001341840">
    <property type="component" value="Unassembled WGS sequence"/>
</dbReference>
<feature type="compositionally biased region" description="Pro residues" evidence="1">
    <location>
        <begin position="100"/>
        <end position="110"/>
    </location>
</feature>
<gene>
    <name evidence="3" type="ORF">PIB30_028159</name>
</gene>
<feature type="compositionally biased region" description="Acidic residues" evidence="1">
    <location>
        <begin position="142"/>
        <end position="169"/>
    </location>
</feature>
<feature type="region of interest" description="Disordered" evidence="1">
    <location>
        <begin position="96"/>
        <end position="187"/>
    </location>
</feature>
<organism evidence="3 4">
    <name type="scientific">Stylosanthes scabra</name>
    <dbReference type="NCBI Taxonomy" id="79078"/>
    <lineage>
        <taxon>Eukaryota</taxon>
        <taxon>Viridiplantae</taxon>
        <taxon>Streptophyta</taxon>
        <taxon>Embryophyta</taxon>
        <taxon>Tracheophyta</taxon>
        <taxon>Spermatophyta</taxon>
        <taxon>Magnoliopsida</taxon>
        <taxon>eudicotyledons</taxon>
        <taxon>Gunneridae</taxon>
        <taxon>Pentapetalae</taxon>
        <taxon>rosids</taxon>
        <taxon>fabids</taxon>
        <taxon>Fabales</taxon>
        <taxon>Fabaceae</taxon>
        <taxon>Papilionoideae</taxon>
        <taxon>50 kb inversion clade</taxon>
        <taxon>dalbergioids sensu lato</taxon>
        <taxon>Dalbergieae</taxon>
        <taxon>Pterocarpus clade</taxon>
        <taxon>Stylosanthes</taxon>
    </lineage>
</organism>
<evidence type="ECO:0000256" key="1">
    <source>
        <dbReference type="SAM" id="MobiDB-lite"/>
    </source>
</evidence>
<keyword evidence="2" id="KW-1133">Transmembrane helix</keyword>
<dbReference type="PANTHER" id="PTHR33429:SF2">
    <property type="entry name" value="OS01G0888850 PROTEIN"/>
    <property type="match status" value="1"/>
</dbReference>
<feature type="compositionally biased region" description="Pro residues" evidence="1">
    <location>
        <begin position="13"/>
        <end position="23"/>
    </location>
</feature>
<feature type="region of interest" description="Disordered" evidence="1">
    <location>
        <begin position="1"/>
        <end position="23"/>
    </location>
</feature>
<evidence type="ECO:0000256" key="2">
    <source>
        <dbReference type="SAM" id="Phobius"/>
    </source>
</evidence>
<feature type="region of interest" description="Disordered" evidence="1">
    <location>
        <begin position="286"/>
        <end position="305"/>
    </location>
</feature>
<sequence>MSTPLLDQAPPLSLLPPPPPPPPIEVTQQAYTTHSGNGSVGAVIGVVAVITVLGVVAGVIGRICSGRRVMGFGDYDIETWVETKCSSCVDGTIVIRSHRPPPPVPPPQVVVPPETNAGGEGVAPELEEAPREIKEADLDHDHEDEEDDGDDDDEDEDIEEEEEGDEEEEQKQSSHSQHGHDTDVVNGNEMDSAVDLVMLEHSKYEKEAVRSGLIQDVLDEWRFFDFNQSVVSDDSVVKDQSTKLMEINRHGDQEKEGETMFPDEIWNEWNFGKNKYLAFFNSKLDNKSDKSESKSSDRTGVMEESGSLAANEFVCPSGVGIFEAVNEGFHDKQPNSKGKEEGANPMEMVSESHMGVQRSIPVVENGPVVSDEEEDIMSILKEMNETRALKRKEAKKKEKTRKSRPKKLKL</sequence>
<comment type="caution">
    <text evidence="3">The sequence shown here is derived from an EMBL/GenBank/DDBJ whole genome shotgun (WGS) entry which is preliminary data.</text>
</comment>
<feature type="transmembrane region" description="Helical" evidence="2">
    <location>
        <begin position="40"/>
        <end position="60"/>
    </location>
</feature>
<evidence type="ECO:0000313" key="4">
    <source>
        <dbReference type="Proteomes" id="UP001341840"/>
    </source>
</evidence>
<accession>A0ABU6YB49</accession>
<feature type="compositionally biased region" description="Basic residues" evidence="1">
    <location>
        <begin position="389"/>
        <end position="410"/>
    </location>
</feature>
<proteinExistence type="predicted"/>
<keyword evidence="2" id="KW-0812">Transmembrane</keyword>
<protein>
    <submittedName>
        <fullName evidence="3">Uncharacterized protein</fullName>
    </submittedName>
</protein>
<evidence type="ECO:0000313" key="3">
    <source>
        <dbReference type="EMBL" id="MED6206570.1"/>
    </source>
</evidence>
<reference evidence="3 4" key="1">
    <citation type="journal article" date="2023" name="Plants (Basel)">
        <title>Bridging the Gap: Combining Genomics and Transcriptomics Approaches to Understand Stylosanthes scabra, an Orphan Legume from the Brazilian Caatinga.</title>
        <authorList>
            <person name="Ferreira-Neto J.R.C."/>
            <person name="da Silva M.D."/>
            <person name="Binneck E."/>
            <person name="de Melo N.F."/>
            <person name="da Silva R.H."/>
            <person name="de Melo A.L.T.M."/>
            <person name="Pandolfi V."/>
            <person name="Bustamante F.O."/>
            <person name="Brasileiro-Vidal A.C."/>
            <person name="Benko-Iseppon A.M."/>
        </authorList>
    </citation>
    <scope>NUCLEOTIDE SEQUENCE [LARGE SCALE GENOMIC DNA]</scope>
    <source>
        <tissue evidence="3">Leaves</tissue>
    </source>
</reference>
<keyword evidence="4" id="KW-1185">Reference proteome</keyword>
<dbReference type="PANTHER" id="PTHR33429">
    <property type="entry name" value="OS02G0708000 PROTEIN-RELATED"/>
    <property type="match status" value="1"/>
</dbReference>
<dbReference type="EMBL" id="JASCZI010241766">
    <property type="protein sequence ID" value="MED6206570.1"/>
    <property type="molecule type" value="Genomic_DNA"/>
</dbReference>
<feature type="compositionally biased region" description="Basic and acidic residues" evidence="1">
    <location>
        <begin position="286"/>
        <end position="301"/>
    </location>
</feature>
<feature type="compositionally biased region" description="Basic and acidic residues" evidence="1">
    <location>
        <begin position="128"/>
        <end position="141"/>
    </location>
</feature>
<name>A0ABU6YB49_9FABA</name>
<feature type="compositionally biased region" description="Low complexity" evidence="1">
    <location>
        <begin position="1"/>
        <end position="12"/>
    </location>
</feature>
<feature type="region of interest" description="Disordered" evidence="1">
    <location>
        <begin position="387"/>
        <end position="410"/>
    </location>
</feature>